<dbReference type="EMBL" id="SRYA01000019">
    <property type="protein sequence ID" value="TGY96162.1"/>
    <property type="molecule type" value="Genomic_DNA"/>
</dbReference>
<accession>A0AC61RWD5</accession>
<keyword evidence="2" id="KW-1185">Reference proteome</keyword>
<organism evidence="1 2">
    <name type="scientific">Petralouisia muris</name>
    <dbReference type="NCBI Taxonomy" id="3032872"/>
    <lineage>
        <taxon>Bacteria</taxon>
        <taxon>Bacillati</taxon>
        <taxon>Bacillota</taxon>
        <taxon>Clostridia</taxon>
        <taxon>Lachnospirales</taxon>
        <taxon>Lachnospiraceae</taxon>
        <taxon>Petralouisia</taxon>
    </lineage>
</organism>
<evidence type="ECO:0000313" key="2">
    <source>
        <dbReference type="Proteomes" id="UP000304953"/>
    </source>
</evidence>
<comment type="caution">
    <text evidence="1">The sequence shown here is derived from an EMBL/GenBank/DDBJ whole genome shotgun (WGS) entry which is preliminary data.</text>
</comment>
<gene>
    <name evidence="1" type="ORF">E5329_10955</name>
</gene>
<protein>
    <submittedName>
        <fullName evidence="1">Uncharacterized protein</fullName>
    </submittedName>
</protein>
<evidence type="ECO:0000313" key="1">
    <source>
        <dbReference type="EMBL" id="TGY96162.1"/>
    </source>
</evidence>
<reference evidence="1" key="1">
    <citation type="submission" date="2019-04" db="EMBL/GenBank/DDBJ databases">
        <title>Microbes associate with the intestines of laboratory mice.</title>
        <authorList>
            <person name="Navarre W."/>
            <person name="Wong E."/>
            <person name="Huang K."/>
            <person name="Tropini C."/>
            <person name="Ng K."/>
            <person name="Yu B."/>
        </authorList>
    </citation>
    <scope>NUCLEOTIDE SEQUENCE</scope>
    <source>
        <strain evidence="1">NM01_1-7b</strain>
    </source>
</reference>
<name>A0AC61RWD5_9FIRM</name>
<dbReference type="Proteomes" id="UP000304953">
    <property type="component" value="Unassembled WGS sequence"/>
</dbReference>
<proteinExistence type="predicted"/>
<sequence>MKKLETFTASPNVVYMLPHEPIDENEKINLSQEVLPRSPEIRIENRKLVRFSGENEFSLKIGGTTYEVNTHFSKKGNQSVLEQFKELILSEKLV</sequence>